<dbReference type="InterPro" id="IPR039226">
    <property type="entry name" value="Ski3/TTC37"/>
</dbReference>
<dbReference type="Gene3D" id="1.25.40.10">
    <property type="entry name" value="Tetratricopeptide repeat domain"/>
    <property type="match status" value="5"/>
</dbReference>
<sequence>MSLVKTKLKAAREALGKKQYAAAKDAAEQALAFDPPNYNANVFLGLALLELGELPESEQAYRRAIDASPDQPLAWQGLLKFYERTERWEQHMETARHLIGLFAQLNDAPKCVDTLDKLIQCCRTRGTSAQLVEALTLLLPDSSVYGTLSTLPIPDHTNPDATPGYATQVAVHNTLPVLEEIMAIVETAEEEAFTKEVAKRRTRLGAASPEQLRKEVGIEIWGPSTLPKIYDDILNHPNTPDDLRRATDAKLLRYKHRYMQALPPGGDAKSAVSREVDELVAGAITLGLPDELAWILFLDGQDCMEMENYSLPLLRQFMEIFPSLPLTSLLRAHFQYANIPFVETEDSEEAAAPTPEPGDLLDTILDVYPTVSESIIVNQIVVAAYLHECDFQNAITVAENGSSLVARAEADRAKSLPRIRLGFKVALATSLVHLFPPKHHVRALSVIDRVLSAAPDNALALMGRAYVLQYDQRWEEASELFARVHDLLPGDLQLGIRAREELAWCQSQSGSPAAGIQGLEDVLAELEDTDAESARCLWRIGKSYWDLGDEKRDDAYRYFIQSLKRNPSYAPAFTSLGIYYAEFVTPRDPTRASKCFQKAFELDAREADAARRLADGFAEEREWDLVEVVAKRTIEGEGGLDAGLKGQGGIGRFLPTNAWAWKAVGVVELARANYAPAIQALQITLRAEPDDQVSWLRLGEAYSRAGRHAAALKALARAQELDPDDWMCSFFLGDVQRQIGQFQEAVDAFQIILEQRPSEVGVLVSLGQTYLDLGKAEFVDGFTARAEQSFITAVRIALQTMGGSAGFRSVSWKTAADAIFFLSRRSTCIDEDAVRSLFVDVMALLSPEPSKRLAGLVSTVFDENSSVNGLKALEIAAIAYDYRITLGSSEGLARGSAWYDLGMSLQCLTTKRDSDEIRQQLVAKAGECFTEAVREDPGNELYWLALGDVNFLSRAKTAQHAYIKALEIDSKNALIWTNLGLLYLHENDLELANQALFRAQTLDPECTTAWIGQALVAAANGHHTDSTTLIAHAVTLASAVPEADLEFATRTFTRLAGTPSVDNLLPVFFVLDRYCRGRPDDACGLHLFGLVCESLGHLEFAVDLVGRAIAILEAEYEESETATVERHFTIANSNMARLRLSLRDYEGAIESFESVIGLLEEGKENVMRAHAQFGMGLANFKLGDLEAALNLFEAALETAGDDAVVRGHVTVLLAQTLWAIGLEESKESAKAQLLDCISTDPENLAAINALAGMGILTDDDTLVDAALAEVLALPLDKRLELDPRRDVNYLLTKHHIGQGNAGKAIGVAQGAVFAEPGRQDSRNQLAMLNIQMGDSTAARALLSASAESFETARNSVALQAITATENESAKRYAQKAVFLSPGETRSWQTLACVGTH</sequence>
<evidence type="ECO:0000256" key="1">
    <source>
        <dbReference type="ARBA" id="ARBA00022737"/>
    </source>
</evidence>
<dbReference type="InterPro" id="IPR040962">
    <property type="entry name" value="TPR_22"/>
</dbReference>
<reference evidence="4" key="1">
    <citation type="submission" date="2023-03" db="EMBL/GenBank/DDBJ databases">
        <title>Massive genome expansion in bonnet fungi (Mycena s.s.) driven by repeated elements and novel gene families across ecological guilds.</title>
        <authorList>
            <consortium name="Lawrence Berkeley National Laboratory"/>
            <person name="Harder C.B."/>
            <person name="Miyauchi S."/>
            <person name="Viragh M."/>
            <person name="Kuo A."/>
            <person name="Thoen E."/>
            <person name="Andreopoulos B."/>
            <person name="Lu D."/>
            <person name="Skrede I."/>
            <person name="Drula E."/>
            <person name="Henrissat B."/>
            <person name="Morin E."/>
            <person name="Kohler A."/>
            <person name="Barry K."/>
            <person name="LaButti K."/>
            <person name="Morin E."/>
            <person name="Salamov A."/>
            <person name="Lipzen A."/>
            <person name="Mereny Z."/>
            <person name="Hegedus B."/>
            <person name="Baldrian P."/>
            <person name="Stursova M."/>
            <person name="Weitz H."/>
            <person name="Taylor A."/>
            <person name="Grigoriev I.V."/>
            <person name="Nagy L.G."/>
            <person name="Martin F."/>
            <person name="Kauserud H."/>
        </authorList>
    </citation>
    <scope>NUCLEOTIDE SEQUENCE</scope>
    <source>
        <strain evidence="4">9284</strain>
    </source>
</reference>
<evidence type="ECO:0000313" key="5">
    <source>
        <dbReference type="Proteomes" id="UP001221142"/>
    </source>
</evidence>
<organism evidence="4 5">
    <name type="scientific">Roridomyces roridus</name>
    <dbReference type="NCBI Taxonomy" id="1738132"/>
    <lineage>
        <taxon>Eukaryota</taxon>
        <taxon>Fungi</taxon>
        <taxon>Dikarya</taxon>
        <taxon>Basidiomycota</taxon>
        <taxon>Agaricomycotina</taxon>
        <taxon>Agaricomycetes</taxon>
        <taxon>Agaricomycetidae</taxon>
        <taxon>Agaricales</taxon>
        <taxon>Marasmiineae</taxon>
        <taxon>Mycenaceae</taxon>
        <taxon>Roridomyces</taxon>
    </lineage>
</organism>
<feature type="repeat" description="TPR" evidence="3">
    <location>
        <begin position="1169"/>
        <end position="1202"/>
    </location>
</feature>
<evidence type="ECO:0000256" key="3">
    <source>
        <dbReference type="PROSITE-ProRule" id="PRU00339"/>
    </source>
</evidence>
<dbReference type="Pfam" id="PF13432">
    <property type="entry name" value="TPR_16"/>
    <property type="match status" value="3"/>
</dbReference>
<protein>
    <submittedName>
        <fullName evidence="4">Superkiller protein 3</fullName>
    </submittedName>
</protein>
<dbReference type="EMBL" id="JARKIF010000002">
    <property type="protein sequence ID" value="KAJ7647495.1"/>
    <property type="molecule type" value="Genomic_DNA"/>
</dbReference>
<dbReference type="Proteomes" id="UP001221142">
    <property type="component" value="Unassembled WGS sequence"/>
</dbReference>
<name>A0AAD7G0M6_9AGAR</name>
<feature type="repeat" description="TPR" evidence="3">
    <location>
        <begin position="973"/>
        <end position="1006"/>
    </location>
</feature>
<dbReference type="Pfam" id="PF18833">
    <property type="entry name" value="TPR_22"/>
    <property type="match status" value="1"/>
</dbReference>
<dbReference type="SUPFAM" id="SSF48452">
    <property type="entry name" value="TPR-like"/>
    <property type="match status" value="4"/>
</dbReference>
<dbReference type="GO" id="GO:0006401">
    <property type="term" value="P:RNA catabolic process"/>
    <property type="evidence" value="ECO:0007669"/>
    <property type="project" value="InterPro"/>
</dbReference>
<keyword evidence="5" id="KW-1185">Reference proteome</keyword>
<proteinExistence type="predicted"/>
<dbReference type="PANTHER" id="PTHR15704:SF7">
    <property type="entry name" value="SUPERKILLER COMPLEX PROTEIN 3"/>
    <property type="match status" value="1"/>
</dbReference>
<dbReference type="PANTHER" id="PTHR15704">
    <property type="entry name" value="SUPERKILLER 3 PROTEIN-RELATED"/>
    <property type="match status" value="1"/>
</dbReference>
<gene>
    <name evidence="4" type="ORF">FB45DRAFT_200465</name>
</gene>
<accession>A0AAD7G0M6</accession>
<dbReference type="GO" id="GO:0055087">
    <property type="term" value="C:Ski complex"/>
    <property type="evidence" value="ECO:0007669"/>
    <property type="project" value="InterPro"/>
</dbReference>
<keyword evidence="2 3" id="KW-0802">TPR repeat</keyword>
<dbReference type="SMART" id="SM00028">
    <property type="entry name" value="TPR"/>
    <property type="match status" value="11"/>
</dbReference>
<evidence type="ECO:0000313" key="4">
    <source>
        <dbReference type="EMBL" id="KAJ7647495.1"/>
    </source>
</evidence>
<feature type="repeat" description="TPR" evidence="3">
    <location>
        <begin position="692"/>
        <end position="725"/>
    </location>
</feature>
<evidence type="ECO:0000256" key="2">
    <source>
        <dbReference type="ARBA" id="ARBA00022803"/>
    </source>
</evidence>
<dbReference type="InterPro" id="IPR011990">
    <property type="entry name" value="TPR-like_helical_dom_sf"/>
</dbReference>
<feature type="repeat" description="TPR" evidence="3">
    <location>
        <begin position="38"/>
        <end position="71"/>
    </location>
</feature>
<comment type="caution">
    <text evidence="4">The sequence shown here is derived from an EMBL/GenBank/DDBJ whole genome shotgun (WGS) entry which is preliminary data.</text>
</comment>
<keyword evidence="1" id="KW-0677">Repeat</keyword>
<dbReference type="InterPro" id="IPR019734">
    <property type="entry name" value="TPR_rpt"/>
</dbReference>
<dbReference type="PROSITE" id="PS50005">
    <property type="entry name" value="TPR"/>
    <property type="match status" value="5"/>
</dbReference>
<feature type="repeat" description="TPR" evidence="3">
    <location>
        <begin position="658"/>
        <end position="691"/>
    </location>
</feature>